<feature type="region of interest" description="Disordered" evidence="3">
    <location>
        <begin position="61"/>
        <end position="112"/>
    </location>
</feature>
<feature type="compositionally biased region" description="Basic and acidic residues" evidence="3">
    <location>
        <begin position="61"/>
        <end position="80"/>
    </location>
</feature>
<comment type="function">
    <text evidence="1">Non-catalytic subunit of AMP-activated protein kinase (AMPK), an energy sensor protein kinase that plays a key role in regulating cellular energy metabolism. In response to reduction of intracellular ATP levels, AMPK activates energy-producing pathways and inhibits energy-consuming processes: inhibits protein, carbohydrate and lipid biosynthesis, as well as cell growth and proliferation. AMPK acts via direct phosphorylation of metabolic enzymes, and by longer-term effects via phosphorylation of transcription regulators. Also acts as a regulator of cellular polarity by remodeling the actin cytoskeleton; probably by indirectly activating myosin. Beta non-catalytic subunit acts as a scaffold on which the AMPK complex assembles, via its C-terminus that bridges alpha (PRKAA1 or PRKAA2) and gamma subunits (PRKAG1, PRKAG2 or PRKAG3).</text>
</comment>
<evidence type="ECO:0000256" key="1">
    <source>
        <dbReference type="ARBA" id="ARBA00025180"/>
    </source>
</evidence>
<dbReference type="SUPFAM" id="SSF57997">
    <property type="entry name" value="Tropomyosin"/>
    <property type="match status" value="1"/>
</dbReference>
<evidence type="ECO:0000256" key="3">
    <source>
        <dbReference type="SAM" id="MobiDB-lite"/>
    </source>
</evidence>
<dbReference type="InterPro" id="IPR014756">
    <property type="entry name" value="Ig_E-set"/>
</dbReference>
<dbReference type="CDD" id="cd02859">
    <property type="entry name" value="E_set_AMPKbeta_like_N"/>
    <property type="match status" value="1"/>
</dbReference>
<keyword evidence="5" id="KW-1185">Reference proteome</keyword>
<keyword evidence="2" id="KW-0175">Coiled coil</keyword>
<feature type="coiled-coil region" evidence="2">
    <location>
        <begin position="262"/>
        <end position="289"/>
    </location>
</feature>
<feature type="region of interest" description="Disordered" evidence="3">
    <location>
        <begin position="223"/>
        <end position="255"/>
    </location>
</feature>
<feature type="region of interest" description="Disordered" evidence="3">
    <location>
        <begin position="127"/>
        <end position="150"/>
    </location>
</feature>
<organism evidence="5 6">
    <name type="scientific">Globodera rostochiensis</name>
    <name type="common">Golden nematode worm</name>
    <name type="synonym">Heterodera rostochiensis</name>
    <dbReference type="NCBI Taxonomy" id="31243"/>
    <lineage>
        <taxon>Eukaryota</taxon>
        <taxon>Metazoa</taxon>
        <taxon>Ecdysozoa</taxon>
        <taxon>Nematoda</taxon>
        <taxon>Chromadorea</taxon>
        <taxon>Rhabditida</taxon>
        <taxon>Tylenchina</taxon>
        <taxon>Tylenchomorpha</taxon>
        <taxon>Tylenchoidea</taxon>
        <taxon>Heteroderidae</taxon>
        <taxon>Heteroderinae</taxon>
        <taxon>Globodera</taxon>
    </lineage>
</organism>
<evidence type="ECO:0000259" key="4">
    <source>
        <dbReference type="Pfam" id="PF16561"/>
    </source>
</evidence>
<dbReference type="InterPro" id="IPR032640">
    <property type="entry name" value="AMPK1_CBM"/>
</dbReference>
<dbReference type="Proteomes" id="UP000887572">
    <property type="component" value="Unplaced"/>
</dbReference>
<accession>A0A914H272</accession>
<dbReference type="SUPFAM" id="SSF81296">
    <property type="entry name" value="E set domains"/>
    <property type="match status" value="1"/>
</dbReference>
<evidence type="ECO:0000313" key="5">
    <source>
        <dbReference type="Proteomes" id="UP000887572"/>
    </source>
</evidence>
<reference evidence="6" key="1">
    <citation type="submission" date="2022-11" db="UniProtKB">
        <authorList>
            <consortium name="WormBaseParasite"/>
        </authorList>
    </citation>
    <scope>IDENTIFICATION</scope>
</reference>
<sequence>MGNRKRIFAGRILSFPSFRKHRAKSPDAQHKSQNGVVLKAAEGVREVGGTSLVVVVGGETKVHQTERNRELEEIESKFENKNGVNTLENDTKEEDEHQQREKDERTAESDRIVDKRDRTVHFGEGEVVFAGSDGGGGKENGRWTKDDDRLDQEWDEADEGRMGSDLEDNVEEVEEVVERERLRWHQLHRQQNGRTTAANWEWELDDAARLTKDDEGQQNLGELQQFQVGDGEEKGGEEQMTDGNEQRSLEASERPLENVYLNGSLKEEVENMRLALGKLEQKLKDSNQERDYYKKHFKGENEGAHNGRGQLTDDFGKELMMANKRKYQLESKIKQLELELREAQQRALHLGESVKSMEKLLWLEKERSATLDREREQLRAEELSELSGGEDVRVAEFGGESQQEVATRLRAEQEQRYNELCNLKNKVEWRLGEVSQQCHDTKWRLGEVEATLAHRDWELDQANNRIKQLETSVAATPSATINDELERLREELTRKVEEKSKVEWKLGEVNQCWNDAKWRLGELEAETAHRSHLLDRAHHHIGELERRLENNLSYEDMRREKEALEDRLNELSKTLDGTKWRVGELEAELSRKGEMEEQKRKLEWRLDEMTHWWNDAKWRIGELESGLGHKERRNGVGDEQNITVTLDHRLKELLRDGTLLIRKQPHLDRHKWKLLTFENALKEEVRLRRCWFDADSEGHKEVFLIGSFVNWECALLCEPFPERPSRRGLWLDLPPGRYEFRFLRDGFWHTESGYAECWSEHGTKNNWMNVE</sequence>
<feature type="compositionally biased region" description="Basic and acidic residues" evidence="3">
    <location>
        <begin position="139"/>
        <end position="150"/>
    </location>
</feature>
<feature type="domain" description="AMP-activated protein kinase glycogen-binding" evidence="4">
    <location>
        <begin position="697"/>
        <end position="771"/>
    </location>
</feature>
<dbReference type="WBParaSite" id="Gr19_v10_g13316.t1">
    <property type="protein sequence ID" value="Gr19_v10_g13316.t1"/>
    <property type="gene ID" value="Gr19_v10_g13316"/>
</dbReference>
<feature type="coiled-coil region" evidence="2">
    <location>
        <begin position="554"/>
        <end position="605"/>
    </location>
</feature>
<evidence type="ECO:0000313" key="6">
    <source>
        <dbReference type="WBParaSite" id="Gr19_v10_g13316.t1"/>
    </source>
</evidence>
<feature type="compositionally biased region" description="Basic and acidic residues" evidence="3">
    <location>
        <begin position="244"/>
        <end position="255"/>
    </location>
</feature>
<dbReference type="InterPro" id="IPR013783">
    <property type="entry name" value="Ig-like_fold"/>
</dbReference>
<name>A0A914H272_GLORO</name>
<dbReference type="AlphaFoldDB" id="A0A914H272"/>
<dbReference type="Gene3D" id="2.60.40.10">
    <property type="entry name" value="Immunoglobulins"/>
    <property type="match status" value="1"/>
</dbReference>
<evidence type="ECO:0000256" key="2">
    <source>
        <dbReference type="SAM" id="Coils"/>
    </source>
</evidence>
<protein>
    <submittedName>
        <fullName evidence="6">AMP-activated protein kinase glycogen-binding domain-containing protein</fullName>
    </submittedName>
</protein>
<feature type="coiled-coil region" evidence="2">
    <location>
        <begin position="319"/>
        <end position="353"/>
    </location>
</feature>
<feature type="coiled-coil region" evidence="2">
    <location>
        <begin position="478"/>
        <end position="505"/>
    </location>
</feature>
<proteinExistence type="predicted"/>
<feature type="compositionally biased region" description="Basic and acidic residues" evidence="3">
    <location>
        <begin position="94"/>
        <end position="112"/>
    </location>
</feature>
<dbReference type="Pfam" id="PF16561">
    <property type="entry name" value="AMPK1_CBM"/>
    <property type="match status" value="1"/>
</dbReference>